<proteinExistence type="predicted"/>
<evidence type="ECO:0000256" key="1">
    <source>
        <dbReference type="SAM" id="MobiDB-lite"/>
    </source>
</evidence>
<feature type="compositionally biased region" description="Low complexity" evidence="1">
    <location>
        <begin position="92"/>
        <end position="101"/>
    </location>
</feature>
<sequence>MPSQKRSQSPKLGEHHIDTESTSEHPFKKQNRSESPTQKAVFQIPSPSVSEMRWKSISPPRQNAFEAPSNAPRRAALDIPSLRFLRPPNRSLPPYRSSSDRPPQPPPLSLRPANREASDENEDRIILPDPPCPPTPQLANTSLPPPGNAPFSNEQTLFRSIRPKMKITFKSEGNQASTFKPPSSDDESIDSESITERKIRNHKRCRNCRDKTQPNYGVKSIAVEQIKEKHPMSGGIGSRSKDPMIAGPLTREILHFQKASDHIITTTIEFTDAPGEDNLHAFLDRAEEDAREAGMPENLEPTKLIVTWDNGAQLNAVRSGMDNLDKMSSVTLIQNSKSWRGAIRQMRQKLWWSNQNWTIWWMEKRADDDDEERGLFYDTSASRPAHWCMPSVWRASTTLENELVSGKNQTDVDYKQFVNISVDYTIKPVVDYPTYEM</sequence>
<feature type="compositionally biased region" description="Polar residues" evidence="1">
    <location>
        <begin position="33"/>
        <end position="49"/>
    </location>
</feature>
<reference evidence="2 3" key="1">
    <citation type="journal article" date="2014" name="Genome Announc.">
        <title>Draft genome sequence of Sclerotinia borealis, a psychrophilic plant pathogenic fungus.</title>
        <authorList>
            <person name="Mardanov A.V."/>
            <person name="Beletsky A.V."/>
            <person name="Kadnikov V.V."/>
            <person name="Ignatov A.N."/>
            <person name="Ravin N.V."/>
        </authorList>
    </citation>
    <scope>NUCLEOTIDE SEQUENCE [LARGE SCALE GENOMIC DNA]</scope>
    <source>
        <strain evidence="3">F-4157</strain>
    </source>
</reference>
<feature type="region of interest" description="Disordered" evidence="1">
    <location>
        <begin position="1"/>
        <end position="153"/>
    </location>
</feature>
<feature type="compositionally biased region" description="Polar residues" evidence="1">
    <location>
        <begin position="1"/>
        <end position="10"/>
    </location>
</feature>
<gene>
    <name evidence="2" type="ORF">SBOR_2482</name>
</gene>
<feature type="compositionally biased region" description="Basic and acidic residues" evidence="1">
    <location>
        <begin position="12"/>
        <end position="27"/>
    </location>
</feature>
<feature type="compositionally biased region" description="Polar residues" evidence="1">
    <location>
        <begin position="171"/>
        <end position="181"/>
    </location>
</feature>
<dbReference type="AlphaFoldDB" id="W9CR96"/>
<name>W9CR96_SCLBF</name>
<evidence type="ECO:0000313" key="2">
    <source>
        <dbReference type="EMBL" id="ESZ97124.1"/>
    </source>
</evidence>
<feature type="compositionally biased region" description="Basic and acidic residues" evidence="1">
    <location>
        <begin position="113"/>
        <end position="126"/>
    </location>
</feature>
<evidence type="ECO:0000313" key="3">
    <source>
        <dbReference type="Proteomes" id="UP000019487"/>
    </source>
</evidence>
<feature type="region of interest" description="Disordered" evidence="1">
    <location>
        <begin position="169"/>
        <end position="192"/>
    </location>
</feature>
<keyword evidence="3" id="KW-1185">Reference proteome</keyword>
<dbReference type="Proteomes" id="UP000019487">
    <property type="component" value="Unassembled WGS sequence"/>
</dbReference>
<organism evidence="2 3">
    <name type="scientific">Sclerotinia borealis (strain F-4128)</name>
    <dbReference type="NCBI Taxonomy" id="1432307"/>
    <lineage>
        <taxon>Eukaryota</taxon>
        <taxon>Fungi</taxon>
        <taxon>Dikarya</taxon>
        <taxon>Ascomycota</taxon>
        <taxon>Pezizomycotina</taxon>
        <taxon>Leotiomycetes</taxon>
        <taxon>Helotiales</taxon>
        <taxon>Sclerotiniaceae</taxon>
        <taxon>Sclerotinia</taxon>
    </lineage>
</organism>
<dbReference type="STRING" id="1432307.W9CR96"/>
<dbReference type="HOGENOM" id="CLU_627246_0_0_1"/>
<accession>W9CR96</accession>
<dbReference type="EMBL" id="AYSA01000101">
    <property type="protein sequence ID" value="ESZ97124.1"/>
    <property type="molecule type" value="Genomic_DNA"/>
</dbReference>
<comment type="caution">
    <text evidence="2">The sequence shown here is derived from an EMBL/GenBank/DDBJ whole genome shotgun (WGS) entry which is preliminary data.</text>
</comment>
<dbReference type="OrthoDB" id="3554648at2759"/>
<protein>
    <submittedName>
        <fullName evidence="2">Uncharacterized protein</fullName>
    </submittedName>
</protein>